<evidence type="ECO:0000256" key="7">
    <source>
        <dbReference type="ARBA" id="ARBA00023157"/>
    </source>
</evidence>
<dbReference type="GO" id="GO:0005737">
    <property type="term" value="C:cytoplasm"/>
    <property type="evidence" value="ECO:0007669"/>
    <property type="project" value="TreeGrafter"/>
</dbReference>
<feature type="domain" description="Thioredoxin" evidence="13">
    <location>
        <begin position="1"/>
        <end position="150"/>
    </location>
</feature>
<evidence type="ECO:0000256" key="9">
    <source>
        <dbReference type="ARBA" id="ARBA00032824"/>
    </source>
</evidence>
<dbReference type="PROSITE" id="PS51352">
    <property type="entry name" value="THIOREDOXIN_2"/>
    <property type="match status" value="1"/>
</dbReference>
<keyword evidence="7" id="KW-1015">Disulfide bond</keyword>
<dbReference type="InterPro" id="IPR000866">
    <property type="entry name" value="AhpC/TSA"/>
</dbReference>
<comment type="caution">
    <text evidence="14">The sequence shown here is derived from an EMBL/GenBank/DDBJ whole genome shotgun (WGS) entry which is preliminary data.</text>
</comment>
<comment type="catalytic activity">
    <reaction evidence="11">
        <text>a hydroperoxide + [thioredoxin]-dithiol = an alcohol + [thioredoxin]-disulfide + H2O</text>
        <dbReference type="Rhea" id="RHEA:62620"/>
        <dbReference type="Rhea" id="RHEA-COMP:10698"/>
        <dbReference type="Rhea" id="RHEA-COMP:10700"/>
        <dbReference type="ChEBI" id="CHEBI:15377"/>
        <dbReference type="ChEBI" id="CHEBI:29950"/>
        <dbReference type="ChEBI" id="CHEBI:30879"/>
        <dbReference type="ChEBI" id="CHEBI:35924"/>
        <dbReference type="ChEBI" id="CHEBI:50058"/>
        <dbReference type="EC" id="1.11.1.24"/>
    </reaction>
</comment>
<comment type="similarity">
    <text evidence="10">Belongs to the peroxiredoxin family. BCP/PrxQ subfamily.</text>
</comment>
<organism evidence="14 15">
    <name type="scientific">Candidatus Roizmanbacteria bacterium GW2011_GWA2_34_18</name>
    <dbReference type="NCBI Taxonomy" id="1618477"/>
    <lineage>
        <taxon>Bacteria</taxon>
        <taxon>Candidatus Roizmaniibacteriota</taxon>
    </lineage>
</organism>
<dbReference type="Gene3D" id="3.40.30.10">
    <property type="entry name" value="Glutaredoxin"/>
    <property type="match status" value="1"/>
</dbReference>
<protein>
    <recommendedName>
        <fullName evidence="3">thioredoxin-dependent peroxiredoxin</fullName>
        <ecNumber evidence="3">1.11.1.24</ecNumber>
    </recommendedName>
    <alternativeName>
        <fullName evidence="9">Thioredoxin peroxidase</fullName>
    </alternativeName>
</protein>
<evidence type="ECO:0000256" key="11">
    <source>
        <dbReference type="ARBA" id="ARBA00049091"/>
    </source>
</evidence>
<dbReference type="InterPro" id="IPR013766">
    <property type="entry name" value="Thioredoxin_domain"/>
</dbReference>
<dbReference type="EMBL" id="LBPP01000009">
    <property type="protein sequence ID" value="KKP60702.1"/>
    <property type="molecule type" value="Genomic_DNA"/>
</dbReference>
<evidence type="ECO:0000256" key="1">
    <source>
        <dbReference type="ARBA" id="ARBA00003330"/>
    </source>
</evidence>
<dbReference type="EC" id="1.11.1.24" evidence="3"/>
<dbReference type="STRING" id="1618477.UR54_C0009G0032"/>
<dbReference type="PATRIC" id="fig|1618477.3.peg.207"/>
<evidence type="ECO:0000259" key="13">
    <source>
        <dbReference type="PROSITE" id="PS51352"/>
    </source>
</evidence>
<dbReference type="FunFam" id="3.40.30.10:FF:000007">
    <property type="entry name" value="Thioredoxin-dependent thiol peroxidase"/>
    <property type="match status" value="1"/>
</dbReference>
<dbReference type="CDD" id="cd03017">
    <property type="entry name" value="PRX_BCP"/>
    <property type="match status" value="1"/>
</dbReference>
<proteinExistence type="inferred from homology"/>
<keyword evidence="8" id="KW-0676">Redox-active center</keyword>
<dbReference type="InterPro" id="IPR024706">
    <property type="entry name" value="Peroxiredoxin_AhpC-typ"/>
</dbReference>
<dbReference type="GO" id="GO:0045454">
    <property type="term" value="P:cell redox homeostasis"/>
    <property type="evidence" value="ECO:0007669"/>
    <property type="project" value="TreeGrafter"/>
</dbReference>
<evidence type="ECO:0000256" key="3">
    <source>
        <dbReference type="ARBA" id="ARBA00013017"/>
    </source>
</evidence>
<dbReference type="GO" id="GO:0008379">
    <property type="term" value="F:thioredoxin peroxidase activity"/>
    <property type="evidence" value="ECO:0007669"/>
    <property type="project" value="TreeGrafter"/>
</dbReference>
<gene>
    <name evidence="14" type="ORF">UR54_C0009G0032</name>
</gene>
<dbReference type="PANTHER" id="PTHR42801:SF4">
    <property type="entry name" value="AHPC_TSA FAMILY PROTEIN"/>
    <property type="match status" value="1"/>
</dbReference>
<evidence type="ECO:0000256" key="2">
    <source>
        <dbReference type="ARBA" id="ARBA00011245"/>
    </source>
</evidence>
<dbReference type="Pfam" id="PF00578">
    <property type="entry name" value="AhpC-TSA"/>
    <property type="match status" value="1"/>
</dbReference>
<evidence type="ECO:0000256" key="12">
    <source>
        <dbReference type="PIRSR" id="PIRSR000239-1"/>
    </source>
</evidence>
<dbReference type="NCBIfam" id="NF006960">
    <property type="entry name" value="PRK09437.1"/>
    <property type="match status" value="1"/>
</dbReference>
<evidence type="ECO:0000256" key="6">
    <source>
        <dbReference type="ARBA" id="ARBA00023002"/>
    </source>
</evidence>
<evidence type="ECO:0000256" key="10">
    <source>
        <dbReference type="ARBA" id="ARBA00038489"/>
    </source>
</evidence>
<dbReference type="AlphaFoldDB" id="A0A0G0E021"/>
<evidence type="ECO:0000313" key="14">
    <source>
        <dbReference type="EMBL" id="KKP60702.1"/>
    </source>
</evidence>
<evidence type="ECO:0000256" key="8">
    <source>
        <dbReference type="ARBA" id="ARBA00023284"/>
    </source>
</evidence>
<evidence type="ECO:0000256" key="4">
    <source>
        <dbReference type="ARBA" id="ARBA00022559"/>
    </source>
</evidence>
<evidence type="ECO:0000256" key="5">
    <source>
        <dbReference type="ARBA" id="ARBA00022862"/>
    </source>
</evidence>
<dbReference type="InterPro" id="IPR050924">
    <property type="entry name" value="Peroxiredoxin_BCP/PrxQ"/>
</dbReference>
<name>A0A0G0E021_9BACT</name>
<dbReference type="Proteomes" id="UP000034688">
    <property type="component" value="Unassembled WGS sequence"/>
</dbReference>
<comment type="function">
    <text evidence="1">Thiol-specific peroxidase that catalyzes the reduction of hydrogen peroxide and organic hydroperoxides to water and alcohols, respectively. Plays a role in cell protection against oxidative stress by detoxifying peroxides and as sensor of hydrogen peroxide-mediated signaling events.</text>
</comment>
<feature type="active site" description="Cysteine sulfenic acid (-SOH) intermediate; for peroxidase activity" evidence="12">
    <location>
        <position position="39"/>
    </location>
</feature>
<keyword evidence="5" id="KW-0049">Antioxidant</keyword>
<dbReference type="GO" id="GO:0034599">
    <property type="term" value="P:cellular response to oxidative stress"/>
    <property type="evidence" value="ECO:0007669"/>
    <property type="project" value="TreeGrafter"/>
</dbReference>
<dbReference type="PANTHER" id="PTHR42801">
    <property type="entry name" value="THIOREDOXIN-DEPENDENT PEROXIDE REDUCTASE"/>
    <property type="match status" value="1"/>
</dbReference>
<comment type="subunit">
    <text evidence="2">Monomer.</text>
</comment>
<dbReference type="PIRSF" id="PIRSF000239">
    <property type="entry name" value="AHPC"/>
    <property type="match status" value="1"/>
</dbReference>
<dbReference type="SUPFAM" id="SSF52833">
    <property type="entry name" value="Thioredoxin-like"/>
    <property type="match status" value="1"/>
</dbReference>
<sequence length="152" mass="17696">MKAFDFLLPDQKGKIHKLSDYKGQFVVLYFYPKDDTPGCTKEACGFRDNLKLFQKKDAVILGISKDTVVSHKKFAKKFNLSFTIFSDVDKKVIKEYKAWGKKNFMGRTFEGTLRKTYLIDKKGNIIKVYENINPLTHPQEILKDLEFNTLLE</sequence>
<evidence type="ECO:0000313" key="15">
    <source>
        <dbReference type="Proteomes" id="UP000034688"/>
    </source>
</evidence>
<dbReference type="InterPro" id="IPR036249">
    <property type="entry name" value="Thioredoxin-like_sf"/>
</dbReference>
<keyword evidence="4" id="KW-0575">Peroxidase</keyword>
<reference evidence="14 15" key="1">
    <citation type="journal article" date="2015" name="Nature">
        <title>rRNA introns, odd ribosomes, and small enigmatic genomes across a large radiation of phyla.</title>
        <authorList>
            <person name="Brown C.T."/>
            <person name="Hug L.A."/>
            <person name="Thomas B.C."/>
            <person name="Sharon I."/>
            <person name="Castelle C.J."/>
            <person name="Singh A."/>
            <person name="Wilkins M.J."/>
            <person name="Williams K.H."/>
            <person name="Banfield J.F."/>
        </authorList>
    </citation>
    <scope>NUCLEOTIDE SEQUENCE [LARGE SCALE GENOMIC DNA]</scope>
</reference>
<accession>A0A0G0E021</accession>
<keyword evidence="6" id="KW-0560">Oxidoreductase</keyword>